<dbReference type="OrthoDB" id="2678460at2"/>
<comment type="caution">
    <text evidence="1">The sequence shown here is derived from an EMBL/GenBank/DDBJ whole genome shotgun (WGS) entry which is preliminary data.</text>
</comment>
<dbReference type="EMBL" id="SDWU01000001">
    <property type="protein sequence ID" value="RYC04974.1"/>
    <property type="molecule type" value="Genomic_DNA"/>
</dbReference>
<evidence type="ECO:0000313" key="2">
    <source>
        <dbReference type="Proteomes" id="UP000293291"/>
    </source>
</evidence>
<evidence type="ECO:0000313" key="1">
    <source>
        <dbReference type="EMBL" id="RYC04974.1"/>
    </source>
</evidence>
<proteinExistence type="predicted"/>
<reference evidence="1 2" key="1">
    <citation type="submission" date="2019-01" db="EMBL/GenBank/DDBJ databases">
        <title>Novel species of Nocardioides.</title>
        <authorList>
            <person name="Liu Q."/>
            <person name="Xin Y.-H."/>
        </authorList>
    </citation>
    <scope>NUCLEOTIDE SEQUENCE [LARGE SCALE GENOMIC DNA]</scope>
    <source>
        <strain evidence="1 2">CGMCC 4.6875</strain>
    </source>
</reference>
<name>A0A4Q2SLK0_9ACTN</name>
<accession>A0A4Q2SLK0</accession>
<protein>
    <submittedName>
        <fullName evidence="1">Uncharacterized protein</fullName>
    </submittedName>
</protein>
<dbReference type="Proteomes" id="UP000293291">
    <property type="component" value="Unassembled WGS sequence"/>
</dbReference>
<organism evidence="1 2">
    <name type="scientific">Nocardioides ganghwensis</name>
    <dbReference type="NCBI Taxonomy" id="252230"/>
    <lineage>
        <taxon>Bacteria</taxon>
        <taxon>Bacillati</taxon>
        <taxon>Actinomycetota</taxon>
        <taxon>Actinomycetes</taxon>
        <taxon>Propionibacteriales</taxon>
        <taxon>Nocardioidaceae</taxon>
        <taxon>Nocardioides</taxon>
    </lineage>
</organism>
<gene>
    <name evidence="1" type="ORF">EUA07_00280</name>
</gene>
<dbReference type="RefSeq" id="WP_129452996.1">
    <property type="nucleotide sequence ID" value="NZ_JACXYX010000003.1"/>
</dbReference>
<sequence length="118" mass="12744">MSEAALFVGWGQPVRGREKQSLDVFSEAATYYGERLADGSIESFEPVLLKPHGGDLDGFFLIKGSAQGLATMQASEEFQRLHVRAGMIVDNLGIIEAWVDDAVLTELGYFGDAAGEFG</sequence>
<keyword evidence="2" id="KW-1185">Reference proteome</keyword>
<dbReference type="AlphaFoldDB" id="A0A4Q2SLK0"/>